<dbReference type="PaxDb" id="3880-AES67111"/>
<evidence type="ECO:0000313" key="3">
    <source>
        <dbReference type="Proteomes" id="UP000002051"/>
    </source>
</evidence>
<protein>
    <submittedName>
        <fullName evidence="1 2">Uncharacterized protein</fullName>
    </submittedName>
</protein>
<name>G7IHH3_MEDTR</name>
<dbReference type="Proteomes" id="UP000002051">
    <property type="component" value="Chromosome 2"/>
</dbReference>
<evidence type="ECO:0000313" key="2">
    <source>
        <dbReference type="EnsemblPlants" id="AES67111"/>
    </source>
</evidence>
<dbReference type="EnsemblPlants" id="AES67111">
    <property type="protein sequence ID" value="AES67111"/>
    <property type="gene ID" value="MTR_2g086910"/>
</dbReference>
<dbReference type="HOGENOM" id="CLU_2674783_0_0_1"/>
<dbReference type="EMBL" id="CM001218">
    <property type="protein sequence ID" value="AES67111.1"/>
    <property type="molecule type" value="Genomic_DNA"/>
</dbReference>
<keyword evidence="3" id="KW-1185">Reference proteome</keyword>
<evidence type="ECO:0000313" key="1">
    <source>
        <dbReference type="EMBL" id="AES67111.1"/>
    </source>
</evidence>
<organism evidence="1 3">
    <name type="scientific">Medicago truncatula</name>
    <name type="common">Barrel medic</name>
    <name type="synonym">Medicago tribuloides</name>
    <dbReference type="NCBI Taxonomy" id="3880"/>
    <lineage>
        <taxon>Eukaryota</taxon>
        <taxon>Viridiplantae</taxon>
        <taxon>Streptophyta</taxon>
        <taxon>Embryophyta</taxon>
        <taxon>Tracheophyta</taxon>
        <taxon>Spermatophyta</taxon>
        <taxon>Magnoliopsida</taxon>
        <taxon>eudicotyledons</taxon>
        <taxon>Gunneridae</taxon>
        <taxon>Pentapetalae</taxon>
        <taxon>rosids</taxon>
        <taxon>fabids</taxon>
        <taxon>Fabales</taxon>
        <taxon>Fabaceae</taxon>
        <taxon>Papilionoideae</taxon>
        <taxon>50 kb inversion clade</taxon>
        <taxon>NPAAA clade</taxon>
        <taxon>Hologalegina</taxon>
        <taxon>IRL clade</taxon>
        <taxon>Trifolieae</taxon>
        <taxon>Medicago</taxon>
    </lineage>
</organism>
<reference evidence="1 3" key="1">
    <citation type="journal article" date="2011" name="Nature">
        <title>The Medicago genome provides insight into the evolution of rhizobial symbioses.</title>
        <authorList>
            <person name="Young N.D."/>
            <person name="Debelle F."/>
            <person name="Oldroyd G.E."/>
            <person name="Geurts R."/>
            <person name="Cannon S.B."/>
            <person name="Udvardi M.K."/>
            <person name="Benedito V.A."/>
            <person name="Mayer K.F."/>
            <person name="Gouzy J."/>
            <person name="Schoof H."/>
            <person name="Van de Peer Y."/>
            <person name="Proost S."/>
            <person name="Cook D.R."/>
            <person name="Meyers B.C."/>
            <person name="Spannagl M."/>
            <person name="Cheung F."/>
            <person name="De Mita S."/>
            <person name="Krishnakumar V."/>
            <person name="Gundlach H."/>
            <person name="Zhou S."/>
            <person name="Mudge J."/>
            <person name="Bharti A.K."/>
            <person name="Murray J.D."/>
            <person name="Naoumkina M.A."/>
            <person name="Rosen B."/>
            <person name="Silverstein K.A."/>
            <person name="Tang H."/>
            <person name="Rombauts S."/>
            <person name="Zhao P.X."/>
            <person name="Zhou P."/>
            <person name="Barbe V."/>
            <person name="Bardou P."/>
            <person name="Bechner M."/>
            <person name="Bellec A."/>
            <person name="Berger A."/>
            <person name="Berges H."/>
            <person name="Bidwell S."/>
            <person name="Bisseling T."/>
            <person name="Choisne N."/>
            <person name="Couloux A."/>
            <person name="Denny R."/>
            <person name="Deshpande S."/>
            <person name="Dai X."/>
            <person name="Doyle J.J."/>
            <person name="Dudez A.M."/>
            <person name="Farmer A.D."/>
            <person name="Fouteau S."/>
            <person name="Franken C."/>
            <person name="Gibelin C."/>
            <person name="Gish J."/>
            <person name="Goldstein S."/>
            <person name="Gonzalez A.J."/>
            <person name="Green P.J."/>
            <person name="Hallab A."/>
            <person name="Hartog M."/>
            <person name="Hua A."/>
            <person name="Humphray S.J."/>
            <person name="Jeong D.H."/>
            <person name="Jing Y."/>
            <person name="Jocker A."/>
            <person name="Kenton S.M."/>
            <person name="Kim D.J."/>
            <person name="Klee K."/>
            <person name="Lai H."/>
            <person name="Lang C."/>
            <person name="Lin S."/>
            <person name="Macmil S.L."/>
            <person name="Magdelenat G."/>
            <person name="Matthews L."/>
            <person name="McCorrison J."/>
            <person name="Monaghan E.L."/>
            <person name="Mun J.H."/>
            <person name="Najar F.Z."/>
            <person name="Nicholson C."/>
            <person name="Noirot C."/>
            <person name="O'Bleness M."/>
            <person name="Paule C.R."/>
            <person name="Poulain J."/>
            <person name="Prion F."/>
            <person name="Qin B."/>
            <person name="Qu C."/>
            <person name="Retzel E.F."/>
            <person name="Riddle C."/>
            <person name="Sallet E."/>
            <person name="Samain S."/>
            <person name="Samson N."/>
            <person name="Sanders I."/>
            <person name="Saurat O."/>
            <person name="Scarpelli C."/>
            <person name="Schiex T."/>
            <person name="Segurens B."/>
            <person name="Severin A.J."/>
            <person name="Sherrier D.J."/>
            <person name="Shi R."/>
            <person name="Sims S."/>
            <person name="Singer S.R."/>
            <person name="Sinharoy S."/>
            <person name="Sterck L."/>
            <person name="Viollet A."/>
            <person name="Wang B.B."/>
            <person name="Wang K."/>
            <person name="Wang M."/>
            <person name="Wang X."/>
            <person name="Warfsmann J."/>
            <person name="Weissenbach J."/>
            <person name="White D.D."/>
            <person name="White J.D."/>
            <person name="Wiley G.B."/>
            <person name="Wincker P."/>
            <person name="Xing Y."/>
            <person name="Yang L."/>
            <person name="Yao Z."/>
            <person name="Ying F."/>
            <person name="Zhai J."/>
            <person name="Zhou L."/>
            <person name="Zuber A."/>
            <person name="Denarie J."/>
            <person name="Dixon R.A."/>
            <person name="May G.D."/>
            <person name="Schwartz D.C."/>
            <person name="Rogers J."/>
            <person name="Quetier F."/>
            <person name="Town C.D."/>
            <person name="Roe B.A."/>
        </authorList>
    </citation>
    <scope>NUCLEOTIDE SEQUENCE [LARGE SCALE GENOMIC DNA]</scope>
    <source>
        <strain evidence="1">A17</strain>
        <strain evidence="2 3">cv. Jemalong A17</strain>
    </source>
</reference>
<sequence length="75" mass="8350">MNVVPLQEKRFLTAIYVVEKNATLLRNVFFPAKKISLHVVGISSVAKSFASTFDVAVKTKGFATTIIVDLRYMSQ</sequence>
<proteinExistence type="predicted"/>
<gene>
    <name evidence="1" type="ordered locus">MTR_2g086910</name>
</gene>
<dbReference type="AlphaFoldDB" id="G7IHH3"/>
<accession>G7IHH3</accession>
<reference evidence="1 3" key="2">
    <citation type="journal article" date="2014" name="BMC Genomics">
        <title>An improved genome release (version Mt4.0) for the model legume Medicago truncatula.</title>
        <authorList>
            <person name="Tang H."/>
            <person name="Krishnakumar V."/>
            <person name="Bidwell S."/>
            <person name="Rosen B."/>
            <person name="Chan A."/>
            <person name="Zhou S."/>
            <person name="Gentzbittel L."/>
            <person name="Childs K.L."/>
            <person name="Yandell M."/>
            <person name="Gundlach H."/>
            <person name="Mayer K.F."/>
            <person name="Schwartz D.C."/>
            <person name="Town C.D."/>
        </authorList>
    </citation>
    <scope>GENOME REANNOTATION</scope>
    <source>
        <strain evidence="2 3">cv. Jemalong A17</strain>
    </source>
</reference>
<reference evidence="2" key="3">
    <citation type="submission" date="2015-04" db="UniProtKB">
        <authorList>
            <consortium name="EnsemblPlants"/>
        </authorList>
    </citation>
    <scope>IDENTIFICATION</scope>
    <source>
        <strain evidence="2">cv. Jemalong A17</strain>
    </source>
</reference>